<dbReference type="InterPro" id="IPR050626">
    <property type="entry name" value="Peptidase_M16"/>
</dbReference>
<accession>D8M2D5</accession>
<proteinExistence type="predicted"/>
<evidence type="ECO:0000313" key="5">
    <source>
        <dbReference type="Proteomes" id="UP000008312"/>
    </source>
</evidence>
<dbReference type="AlphaFoldDB" id="D8M2D5"/>
<dbReference type="GO" id="GO:0046872">
    <property type="term" value="F:metal ion binding"/>
    <property type="evidence" value="ECO:0007669"/>
    <property type="project" value="UniProtKB-KW"/>
</dbReference>
<dbReference type="Pfam" id="PF05193">
    <property type="entry name" value="Peptidase_M16_C"/>
    <property type="match status" value="1"/>
</dbReference>
<keyword evidence="1" id="KW-0479">Metal-binding</keyword>
<name>D8M2D5_BLAHO</name>
<dbReference type="PANTHER" id="PTHR43690">
    <property type="entry name" value="NARDILYSIN"/>
    <property type="match status" value="1"/>
</dbReference>
<gene>
    <name evidence="4" type="ORF">GSBLH_T00007068001</name>
</gene>
<dbReference type="OrthoDB" id="952271at2759"/>
<dbReference type="InterPro" id="IPR007863">
    <property type="entry name" value="Peptidase_M16_C"/>
</dbReference>
<dbReference type="GeneID" id="24923192"/>
<dbReference type="EMBL" id="FN668648">
    <property type="protein sequence ID" value="CBK22230.2"/>
    <property type="molecule type" value="Genomic_DNA"/>
</dbReference>
<evidence type="ECO:0000313" key="4">
    <source>
        <dbReference type="EMBL" id="CBK22230.2"/>
    </source>
</evidence>
<dbReference type="InterPro" id="IPR011249">
    <property type="entry name" value="Metalloenz_LuxS/M16"/>
</dbReference>
<evidence type="ECO:0000256" key="1">
    <source>
        <dbReference type="ARBA" id="ARBA00022723"/>
    </source>
</evidence>
<dbReference type="Gene3D" id="3.30.830.10">
    <property type="entry name" value="Metalloenzyme, LuxS/M16 peptidase-like"/>
    <property type="match status" value="2"/>
</dbReference>
<dbReference type="RefSeq" id="XP_012896278.1">
    <property type="nucleotide sequence ID" value="XM_013040824.1"/>
</dbReference>
<dbReference type="InParanoid" id="D8M2D5"/>
<feature type="domain" description="Peptidase M16 C-terminal" evidence="2">
    <location>
        <begin position="25"/>
        <end position="127"/>
    </location>
</feature>
<evidence type="ECO:0000259" key="2">
    <source>
        <dbReference type="Pfam" id="PF05193"/>
    </source>
</evidence>
<dbReference type="Proteomes" id="UP000008312">
    <property type="component" value="Unassembled WGS sequence"/>
</dbReference>
<feature type="domain" description="Peptidase M16 middle/third" evidence="3">
    <location>
        <begin position="145"/>
        <end position="353"/>
    </location>
</feature>
<dbReference type="InterPro" id="IPR032632">
    <property type="entry name" value="Peptidase_M16_M"/>
</dbReference>
<dbReference type="SUPFAM" id="SSF63411">
    <property type="entry name" value="LuxS/MPP-like metallohydrolase"/>
    <property type="match status" value="2"/>
</dbReference>
<sequence>MEKRTLEPPSFSRDVYAADAMNALYQVLPIGDLKTLALYFPFPSQLHDATKNSCDLVSSLLGDEGEGSILCELRNRGLATELVTGLKSNLSFMSLFSATIKLTDSGLKNLSLVLSIFFSYLALLRDSDKLHLYFEETAQIKRTEFRFQSKRSSTDYVDEIARRMQVVPMRFILNSYPYLDYDFVHISSLVDRLAPSNCIGVLSYRCSKGDDSSWMREPVYGIDYTKRDQPLSSFIQPADYPLHLPAPNPFLCTDFRMIDGCDAAQSPELILNDDRWKIWHQPCTEFGLPKCSSMLMLNTGIIMESTESLLFCSILVRLLKRKIITQFYPATLMGYSLDYSFQYDRGLIIKVNG</sequence>
<reference evidence="4" key="1">
    <citation type="submission" date="2010-02" db="EMBL/GenBank/DDBJ databases">
        <title>Sequencing and annotation of the Blastocystis hominis genome.</title>
        <authorList>
            <person name="Wincker P."/>
        </authorList>
    </citation>
    <scope>NUCLEOTIDE SEQUENCE</scope>
    <source>
        <strain evidence="4">Singapore isolate B</strain>
    </source>
</reference>
<protein>
    <submittedName>
        <fullName evidence="4">Uncharacterized protein</fullName>
    </submittedName>
</protein>
<organism evidence="4">
    <name type="scientific">Blastocystis hominis</name>
    <dbReference type="NCBI Taxonomy" id="12968"/>
    <lineage>
        <taxon>Eukaryota</taxon>
        <taxon>Sar</taxon>
        <taxon>Stramenopiles</taxon>
        <taxon>Bigyra</taxon>
        <taxon>Opalozoa</taxon>
        <taxon>Opalinata</taxon>
        <taxon>Blastocystidae</taxon>
        <taxon>Blastocystis</taxon>
    </lineage>
</organism>
<keyword evidence="5" id="KW-1185">Reference proteome</keyword>
<dbReference type="PANTHER" id="PTHR43690:SF18">
    <property type="entry name" value="INSULIN-DEGRADING ENZYME-RELATED"/>
    <property type="match status" value="1"/>
</dbReference>
<evidence type="ECO:0000259" key="3">
    <source>
        <dbReference type="Pfam" id="PF16187"/>
    </source>
</evidence>
<dbReference type="Pfam" id="PF16187">
    <property type="entry name" value="Peptidase_M16_M"/>
    <property type="match status" value="1"/>
</dbReference>